<organism evidence="1 2">
    <name type="scientific">Brunnivagina elsteri CCALA 953</name>
    <dbReference type="NCBI Taxonomy" id="987040"/>
    <lineage>
        <taxon>Bacteria</taxon>
        <taxon>Bacillati</taxon>
        <taxon>Cyanobacteriota</taxon>
        <taxon>Cyanophyceae</taxon>
        <taxon>Nostocales</taxon>
        <taxon>Calotrichaceae</taxon>
        <taxon>Brunnivagina</taxon>
    </lineage>
</organism>
<dbReference type="EMBL" id="NTFS01000032">
    <property type="protein sequence ID" value="PAX59863.1"/>
    <property type="molecule type" value="Genomic_DNA"/>
</dbReference>
<dbReference type="Proteomes" id="UP000218238">
    <property type="component" value="Unassembled WGS sequence"/>
</dbReference>
<accession>A0A2A2TN28</accession>
<evidence type="ECO:0000313" key="1">
    <source>
        <dbReference type="EMBL" id="PAX59863.1"/>
    </source>
</evidence>
<proteinExistence type="predicted"/>
<keyword evidence="2" id="KW-1185">Reference proteome</keyword>
<sequence length="82" mass="9391">MQTKNNLHPVNRFTRLTSTEKLLQTIQSALTQIQLQHPDDWQLLTEAGLVASDAGTLEDVREVIRCSVEDWDALLQMKNRES</sequence>
<evidence type="ECO:0000313" key="2">
    <source>
        <dbReference type="Proteomes" id="UP000218238"/>
    </source>
</evidence>
<protein>
    <submittedName>
        <fullName evidence="1">Uncharacterized protein</fullName>
    </submittedName>
</protein>
<dbReference type="AlphaFoldDB" id="A0A2A2TN28"/>
<reference evidence="1 2" key="1">
    <citation type="submission" date="2017-08" db="EMBL/GenBank/DDBJ databases">
        <title>Draft genome sequence of filamentous cyanobacterium Calothrix elsteri CCALA 953.</title>
        <authorList>
            <person name="Gagunashvili A.N."/>
            <person name="Elster J."/>
            <person name="Andresson O.S."/>
        </authorList>
    </citation>
    <scope>NUCLEOTIDE SEQUENCE [LARGE SCALE GENOMIC DNA]</scope>
    <source>
        <strain evidence="1 2">CCALA 953</strain>
    </source>
</reference>
<name>A0A2A2TN28_9CYAN</name>
<gene>
    <name evidence="1" type="ORF">CK510_04755</name>
</gene>
<dbReference type="RefSeq" id="WP_095720603.1">
    <property type="nucleotide sequence ID" value="NZ_NTFS01000032.1"/>
</dbReference>
<comment type="caution">
    <text evidence="1">The sequence shown here is derived from an EMBL/GenBank/DDBJ whole genome shotgun (WGS) entry which is preliminary data.</text>
</comment>